<proteinExistence type="predicted"/>
<dbReference type="HOGENOM" id="CLU_102622_2_0_1"/>
<evidence type="ECO:0000313" key="2">
    <source>
        <dbReference type="EMBL" id="KIM96814.1"/>
    </source>
</evidence>
<dbReference type="PANTHER" id="PTHR33112:SF13">
    <property type="entry name" value="HETEROKARYON INCOMPATIBILITY DOMAIN-CONTAINING PROTEIN"/>
    <property type="match status" value="1"/>
</dbReference>
<reference evidence="3" key="2">
    <citation type="submission" date="2015-01" db="EMBL/GenBank/DDBJ databases">
        <title>Evolutionary Origins and Diversification of the Mycorrhizal Mutualists.</title>
        <authorList>
            <consortium name="DOE Joint Genome Institute"/>
            <consortium name="Mycorrhizal Genomics Consortium"/>
            <person name="Kohler A."/>
            <person name="Kuo A."/>
            <person name="Nagy L.G."/>
            <person name="Floudas D."/>
            <person name="Copeland A."/>
            <person name="Barry K.W."/>
            <person name="Cichocki N."/>
            <person name="Veneault-Fourrey C."/>
            <person name="LaButti K."/>
            <person name="Lindquist E.A."/>
            <person name="Lipzen A."/>
            <person name="Lundell T."/>
            <person name="Morin E."/>
            <person name="Murat C."/>
            <person name="Riley R."/>
            <person name="Ohm R."/>
            <person name="Sun H."/>
            <person name="Tunlid A."/>
            <person name="Henrissat B."/>
            <person name="Grigoriev I.V."/>
            <person name="Hibbett D.S."/>
            <person name="Martin F."/>
        </authorList>
    </citation>
    <scope>NUCLEOTIDE SEQUENCE [LARGE SCALE GENOMIC DNA]</scope>
    <source>
        <strain evidence="3">Zn</strain>
    </source>
</reference>
<keyword evidence="3" id="KW-1185">Reference proteome</keyword>
<sequence>MTPQPYLCLSHRWTAQTRESSLPRKCASLFQKAIPKEVLYPLLTDALEITQRLGYRYIWIDFLCIYQDDIYDWHQQASKMAAIYENAEITISAVDAELNNGRIF</sequence>
<protein>
    <recommendedName>
        <fullName evidence="1">Heterokaryon incompatibility domain-containing protein</fullName>
    </recommendedName>
</protein>
<dbReference type="Proteomes" id="UP000054321">
    <property type="component" value="Unassembled WGS sequence"/>
</dbReference>
<name>A0A0C3H087_OIDMZ</name>
<dbReference type="AlphaFoldDB" id="A0A0C3H087"/>
<dbReference type="OrthoDB" id="3563405at2759"/>
<dbReference type="InParanoid" id="A0A0C3H087"/>
<reference evidence="2 3" key="1">
    <citation type="submission" date="2014-04" db="EMBL/GenBank/DDBJ databases">
        <authorList>
            <consortium name="DOE Joint Genome Institute"/>
            <person name="Kuo A."/>
            <person name="Martino E."/>
            <person name="Perotto S."/>
            <person name="Kohler A."/>
            <person name="Nagy L.G."/>
            <person name="Floudas D."/>
            <person name="Copeland A."/>
            <person name="Barry K.W."/>
            <person name="Cichocki N."/>
            <person name="Veneault-Fourrey C."/>
            <person name="LaButti K."/>
            <person name="Lindquist E.A."/>
            <person name="Lipzen A."/>
            <person name="Lundell T."/>
            <person name="Morin E."/>
            <person name="Murat C."/>
            <person name="Sun H."/>
            <person name="Tunlid A."/>
            <person name="Henrissat B."/>
            <person name="Grigoriev I.V."/>
            <person name="Hibbett D.S."/>
            <person name="Martin F."/>
            <person name="Nordberg H.P."/>
            <person name="Cantor M.N."/>
            <person name="Hua S.X."/>
        </authorList>
    </citation>
    <scope>NUCLEOTIDE SEQUENCE [LARGE SCALE GENOMIC DNA]</scope>
    <source>
        <strain evidence="2 3">Zn</strain>
    </source>
</reference>
<organism evidence="2 3">
    <name type="scientific">Oidiodendron maius (strain Zn)</name>
    <dbReference type="NCBI Taxonomy" id="913774"/>
    <lineage>
        <taxon>Eukaryota</taxon>
        <taxon>Fungi</taxon>
        <taxon>Dikarya</taxon>
        <taxon>Ascomycota</taxon>
        <taxon>Pezizomycotina</taxon>
        <taxon>Leotiomycetes</taxon>
        <taxon>Leotiomycetes incertae sedis</taxon>
        <taxon>Myxotrichaceae</taxon>
        <taxon>Oidiodendron</taxon>
    </lineage>
</organism>
<dbReference type="EMBL" id="KN832883">
    <property type="protein sequence ID" value="KIM96814.1"/>
    <property type="molecule type" value="Genomic_DNA"/>
</dbReference>
<evidence type="ECO:0000313" key="3">
    <source>
        <dbReference type="Proteomes" id="UP000054321"/>
    </source>
</evidence>
<evidence type="ECO:0000259" key="1">
    <source>
        <dbReference type="Pfam" id="PF06985"/>
    </source>
</evidence>
<feature type="domain" description="Heterokaryon incompatibility" evidence="1">
    <location>
        <begin position="6"/>
        <end position="99"/>
    </location>
</feature>
<dbReference type="PANTHER" id="PTHR33112">
    <property type="entry name" value="DOMAIN PROTEIN, PUTATIVE-RELATED"/>
    <property type="match status" value="1"/>
</dbReference>
<dbReference type="InterPro" id="IPR010730">
    <property type="entry name" value="HET"/>
</dbReference>
<feature type="non-terminal residue" evidence="2">
    <location>
        <position position="104"/>
    </location>
</feature>
<dbReference type="STRING" id="913774.A0A0C3H087"/>
<accession>A0A0C3H087</accession>
<dbReference type="Pfam" id="PF06985">
    <property type="entry name" value="HET"/>
    <property type="match status" value="1"/>
</dbReference>
<gene>
    <name evidence="2" type="ORF">OIDMADRAFT_131106</name>
</gene>